<protein>
    <submittedName>
        <fullName evidence="2">Uncharacterized protein</fullName>
    </submittedName>
</protein>
<evidence type="ECO:0000256" key="1">
    <source>
        <dbReference type="SAM" id="MobiDB-lite"/>
    </source>
</evidence>
<dbReference type="EMBL" id="KV784361">
    <property type="protein sequence ID" value="OEU13668.1"/>
    <property type="molecule type" value="Genomic_DNA"/>
</dbReference>
<reference evidence="2 3" key="1">
    <citation type="submission" date="2016-09" db="EMBL/GenBank/DDBJ databases">
        <title>Extensive genetic diversity and differential bi-allelic expression allows diatom success in the polar Southern Ocean.</title>
        <authorList>
            <consortium name="DOE Joint Genome Institute"/>
            <person name="Mock T."/>
            <person name="Otillar R.P."/>
            <person name="Strauss J."/>
            <person name="Dupont C."/>
            <person name="Frickenhaus S."/>
            <person name="Maumus F."/>
            <person name="Mcmullan M."/>
            <person name="Sanges R."/>
            <person name="Schmutz J."/>
            <person name="Toseland A."/>
            <person name="Valas R."/>
            <person name="Veluchamy A."/>
            <person name="Ward B.J."/>
            <person name="Allen A."/>
            <person name="Barry K."/>
            <person name="Falciatore A."/>
            <person name="Ferrante M."/>
            <person name="Fortunato A.E."/>
            <person name="Gloeckner G."/>
            <person name="Gruber A."/>
            <person name="Hipkin R."/>
            <person name="Janech M."/>
            <person name="Kroth P."/>
            <person name="Leese F."/>
            <person name="Lindquist E."/>
            <person name="Lyon B.R."/>
            <person name="Martin J."/>
            <person name="Mayer C."/>
            <person name="Parker M."/>
            <person name="Quesneville H."/>
            <person name="Raymond J."/>
            <person name="Uhlig C."/>
            <person name="Valentin K.U."/>
            <person name="Worden A.Z."/>
            <person name="Armbrust E.V."/>
            <person name="Bowler C."/>
            <person name="Green B."/>
            <person name="Moulton V."/>
            <person name="Van Oosterhout C."/>
            <person name="Grigoriev I."/>
        </authorList>
    </citation>
    <scope>NUCLEOTIDE SEQUENCE [LARGE SCALE GENOMIC DNA]</scope>
    <source>
        <strain evidence="2 3">CCMP1102</strain>
    </source>
</reference>
<accession>A0A1E7F648</accession>
<evidence type="ECO:0000313" key="3">
    <source>
        <dbReference type="Proteomes" id="UP000095751"/>
    </source>
</evidence>
<evidence type="ECO:0000313" key="2">
    <source>
        <dbReference type="EMBL" id="OEU13668.1"/>
    </source>
</evidence>
<dbReference type="KEGG" id="fcy:FRACYDRAFT_269900"/>
<proteinExistence type="predicted"/>
<sequence length="135" mass="15303">MINDDNDNVQQQQQQQQHLVARCRIQCQYEIFNELDETIIKTTTIFNALNGASEVRVGLPVGIKSKKSKPGDEMYSGMHDQGPLPDLKEGGPLTLLTGCVKIAKNYNDEFLTQCIKEENENSKNHDQPNKRSKQQ</sequence>
<feature type="region of interest" description="Disordered" evidence="1">
    <location>
        <begin position="65"/>
        <end position="89"/>
    </location>
</feature>
<dbReference type="OrthoDB" id="45867at2759"/>
<organism evidence="2 3">
    <name type="scientific">Fragilariopsis cylindrus CCMP1102</name>
    <dbReference type="NCBI Taxonomy" id="635003"/>
    <lineage>
        <taxon>Eukaryota</taxon>
        <taxon>Sar</taxon>
        <taxon>Stramenopiles</taxon>
        <taxon>Ochrophyta</taxon>
        <taxon>Bacillariophyta</taxon>
        <taxon>Bacillariophyceae</taxon>
        <taxon>Bacillariophycidae</taxon>
        <taxon>Bacillariales</taxon>
        <taxon>Bacillariaceae</taxon>
        <taxon>Fragilariopsis</taxon>
    </lineage>
</organism>
<dbReference type="Proteomes" id="UP000095751">
    <property type="component" value="Unassembled WGS sequence"/>
</dbReference>
<keyword evidence="3" id="KW-1185">Reference proteome</keyword>
<gene>
    <name evidence="2" type="ORF">FRACYDRAFT_269900</name>
</gene>
<name>A0A1E7F648_9STRA</name>
<dbReference type="InParanoid" id="A0A1E7F648"/>
<dbReference type="AlphaFoldDB" id="A0A1E7F648"/>